<dbReference type="EMBL" id="AZDY01000001">
    <property type="protein sequence ID" value="KRK85051.1"/>
    <property type="molecule type" value="Genomic_DNA"/>
</dbReference>
<evidence type="ECO:0000313" key="2">
    <source>
        <dbReference type="EMBL" id="KRK85051.1"/>
    </source>
</evidence>
<sequence>MSTRLISATASEISKMNKEELLTSIKASEGRVVLSENVVMHEPVEDGITISEMTKASGADMILLNTFDTLNPIILGMPDQENVQNAIPRDSVVKELKEYVGRPLGLNLEPVDLKAEMLETRLEIPKGRQANEETLKRAKELGFDFVCLTANPGVGTSNKAITHAIELAKKYFGGVIIAGKMHKAGGNEPIFTEQVVKDYIQAGADILLLPSVGTVWGIRKEDLKLAVDLAHDNGILAMSAIGTSQESSQPDIIKTMALENKEIGFDIQHIGDAQRNRFENISELKQAISGYRHYIAGISRSVKR</sequence>
<dbReference type="Pfam" id="PF25509">
    <property type="entry name" value="DUF7916"/>
    <property type="match status" value="1"/>
</dbReference>
<gene>
    <name evidence="2" type="ORF">FC78_GL000856</name>
</gene>
<name>A0A0R1KP37_9LACO</name>
<dbReference type="Proteomes" id="UP000051515">
    <property type="component" value="Unassembled WGS sequence"/>
</dbReference>
<accession>A0A0R1KP37</accession>
<feature type="domain" description="DUF7916" evidence="1">
    <location>
        <begin position="6"/>
        <end position="304"/>
    </location>
</feature>
<dbReference type="SUPFAM" id="SSF51366">
    <property type="entry name" value="Ribulose-phoshate binding barrel"/>
    <property type="match status" value="1"/>
</dbReference>
<dbReference type="RefSeq" id="WP_056950232.1">
    <property type="nucleotide sequence ID" value="NZ_AZDY01000001.1"/>
</dbReference>
<organism evidence="2 3">
    <name type="scientific">Companilactobacillus bobalius DSM 19674</name>
    <dbReference type="NCBI Taxonomy" id="1423788"/>
    <lineage>
        <taxon>Bacteria</taxon>
        <taxon>Bacillati</taxon>
        <taxon>Bacillota</taxon>
        <taxon>Bacilli</taxon>
        <taxon>Lactobacillales</taxon>
        <taxon>Lactobacillaceae</taxon>
        <taxon>Companilactobacillus</taxon>
        <taxon>Companilactobacillus bobalius</taxon>
    </lineage>
</organism>
<dbReference type="InterPro" id="IPR011060">
    <property type="entry name" value="RibuloseP-bd_barrel"/>
</dbReference>
<reference evidence="2 3" key="1">
    <citation type="journal article" date="2015" name="Genome Announc.">
        <title>Expanding the biotechnology potential of lactobacilli through comparative genomics of 213 strains and associated genera.</title>
        <authorList>
            <person name="Sun Z."/>
            <person name="Harris H.M."/>
            <person name="McCann A."/>
            <person name="Guo C."/>
            <person name="Argimon S."/>
            <person name="Zhang W."/>
            <person name="Yang X."/>
            <person name="Jeffery I.B."/>
            <person name="Cooney J.C."/>
            <person name="Kagawa T.F."/>
            <person name="Liu W."/>
            <person name="Song Y."/>
            <person name="Salvetti E."/>
            <person name="Wrobel A."/>
            <person name="Rasinkangas P."/>
            <person name="Parkhill J."/>
            <person name="Rea M.C."/>
            <person name="O'Sullivan O."/>
            <person name="Ritari J."/>
            <person name="Douillard F.P."/>
            <person name="Paul Ross R."/>
            <person name="Yang R."/>
            <person name="Briner A.E."/>
            <person name="Felis G.E."/>
            <person name="de Vos W.M."/>
            <person name="Barrangou R."/>
            <person name="Klaenhammer T.R."/>
            <person name="Caufield P.W."/>
            <person name="Cui Y."/>
            <person name="Zhang H."/>
            <person name="O'Toole P.W."/>
        </authorList>
    </citation>
    <scope>NUCLEOTIDE SEQUENCE [LARGE SCALE GENOMIC DNA]</scope>
    <source>
        <strain evidence="2 3">DSM 19674</strain>
    </source>
</reference>
<evidence type="ECO:0000259" key="1">
    <source>
        <dbReference type="Pfam" id="PF25509"/>
    </source>
</evidence>
<protein>
    <recommendedName>
        <fullName evidence="1">DUF7916 domain-containing protein</fullName>
    </recommendedName>
</protein>
<comment type="caution">
    <text evidence="2">The sequence shown here is derived from an EMBL/GenBank/DDBJ whole genome shotgun (WGS) entry which is preliminary data.</text>
</comment>
<dbReference type="PATRIC" id="fig|1423788.3.peg.881"/>
<evidence type="ECO:0000313" key="3">
    <source>
        <dbReference type="Proteomes" id="UP000051515"/>
    </source>
</evidence>
<dbReference type="OrthoDB" id="5581965at2"/>
<dbReference type="AlphaFoldDB" id="A0A0R1KP37"/>
<keyword evidence="3" id="KW-1185">Reference proteome</keyword>
<dbReference type="InterPro" id="IPR057238">
    <property type="entry name" value="DUF7916"/>
</dbReference>
<proteinExistence type="predicted"/>
<dbReference type="STRING" id="1423788.FC78_GL000856"/>